<dbReference type="InterPro" id="IPR037185">
    <property type="entry name" value="EmrE-like"/>
</dbReference>
<reference evidence="2" key="1">
    <citation type="submission" date="2022-07" db="EMBL/GenBank/DDBJ databases">
        <title>Phylogenomic reconstructions and comparative analyses of Kickxellomycotina fungi.</title>
        <authorList>
            <person name="Reynolds N.K."/>
            <person name="Stajich J.E."/>
            <person name="Barry K."/>
            <person name="Grigoriev I.V."/>
            <person name="Crous P."/>
            <person name="Smith M.E."/>
        </authorList>
    </citation>
    <scope>NUCLEOTIDE SEQUENCE</scope>
    <source>
        <strain evidence="2">NBRC 32514</strain>
    </source>
</reference>
<feature type="transmembrane region" description="Helical" evidence="1">
    <location>
        <begin position="82"/>
        <end position="100"/>
    </location>
</feature>
<dbReference type="InterPro" id="IPR039632">
    <property type="entry name" value="TMEM42"/>
</dbReference>
<sequence>MPEIHPDRFAKQYPNKYNPPENPYFPAPSSFFALLGGTFAALSSVSAKLAVAEHTVLLRHLLLQLLPSAEHNPRLLATAERVAMVGSIALCNFFMWLFFTKALRFARVTSHVVMLQTVANFAVTAVCGVYLFGDALSAQWWAGASMIAVGLVLLNTEKNVPCVYESPDHAFEINGYTPDDKKSQ</sequence>
<evidence type="ECO:0000313" key="3">
    <source>
        <dbReference type="Proteomes" id="UP001149813"/>
    </source>
</evidence>
<dbReference type="PANTHER" id="PTHR31965:SF1">
    <property type="entry name" value="TRANSMEMBRANE PROTEIN 42"/>
    <property type="match status" value="1"/>
</dbReference>
<gene>
    <name evidence="2" type="ORF">LPJ53_000948</name>
</gene>
<organism evidence="2 3">
    <name type="scientific">Coemansia erecta</name>
    <dbReference type="NCBI Taxonomy" id="147472"/>
    <lineage>
        <taxon>Eukaryota</taxon>
        <taxon>Fungi</taxon>
        <taxon>Fungi incertae sedis</taxon>
        <taxon>Zoopagomycota</taxon>
        <taxon>Kickxellomycotina</taxon>
        <taxon>Kickxellomycetes</taxon>
        <taxon>Kickxellales</taxon>
        <taxon>Kickxellaceae</taxon>
        <taxon>Coemansia</taxon>
    </lineage>
</organism>
<keyword evidence="3" id="KW-1185">Reference proteome</keyword>
<dbReference type="Gene3D" id="1.10.3730.20">
    <property type="match status" value="1"/>
</dbReference>
<evidence type="ECO:0000313" key="2">
    <source>
        <dbReference type="EMBL" id="KAJ1724812.1"/>
    </source>
</evidence>
<dbReference type="AlphaFoldDB" id="A0A9W8CVE9"/>
<dbReference type="PANTHER" id="PTHR31965">
    <property type="entry name" value="TRANSMEMBRANE PROTEIN 42"/>
    <property type="match status" value="1"/>
</dbReference>
<dbReference type="SUPFAM" id="SSF103481">
    <property type="entry name" value="Multidrug resistance efflux transporter EmrE"/>
    <property type="match status" value="1"/>
</dbReference>
<dbReference type="OrthoDB" id="5854584at2759"/>
<dbReference type="EMBL" id="JANBOJ010000020">
    <property type="protein sequence ID" value="KAJ1724812.1"/>
    <property type="molecule type" value="Genomic_DNA"/>
</dbReference>
<name>A0A9W8CVE9_9FUNG</name>
<accession>A0A9W8CVE9</accession>
<dbReference type="Proteomes" id="UP001149813">
    <property type="component" value="Unassembled WGS sequence"/>
</dbReference>
<feature type="transmembrane region" description="Helical" evidence="1">
    <location>
        <begin position="138"/>
        <end position="156"/>
    </location>
</feature>
<keyword evidence="1" id="KW-0472">Membrane</keyword>
<proteinExistence type="predicted"/>
<comment type="caution">
    <text evidence="2">The sequence shown here is derived from an EMBL/GenBank/DDBJ whole genome shotgun (WGS) entry which is preliminary data.</text>
</comment>
<protein>
    <recommendedName>
        <fullName evidence="4">EamA domain-containing protein</fullName>
    </recommendedName>
</protein>
<feature type="transmembrane region" description="Helical" evidence="1">
    <location>
        <begin position="112"/>
        <end position="132"/>
    </location>
</feature>
<evidence type="ECO:0000256" key="1">
    <source>
        <dbReference type="SAM" id="Phobius"/>
    </source>
</evidence>
<keyword evidence="1" id="KW-0812">Transmembrane</keyword>
<evidence type="ECO:0008006" key="4">
    <source>
        <dbReference type="Google" id="ProtNLM"/>
    </source>
</evidence>
<keyword evidence="1" id="KW-1133">Transmembrane helix</keyword>